<evidence type="ECO:0000256" key="3">
    <source>
        <dbReference type="ARBA" id="ARBA00022692"/>
    </source>
</evidence>
<keyword evidence="2" id="KW-1003">Cell membrane</keyword>
<keyword evidence="6 10" id="KW-0472">Membrane</keyword>
<evidence type="ECO:0000256" key="5">
    <source>
        <dbReference type="ARBA" id="ARBA00023040"/>
    </source>
</evidence>
<keyword evidence="13" id="KW-1185">Reference proteome</keyword>
<dbReference type="OrthoDB" id="5985012at2759"/>
<feature type="transmembrane region" description="Helical" evidence="10">
    <location>
        <begin position="102"/>
        <end position="126"/>
    </location>
</feature>
<evidence type="ECO:0000256" key="2">
    <source>
        <dbReference type="ARBA" id="ARBA00022475"/>
    </source>
</evidence>
<dbReference type="Gene3D" id="1.20.1070.10">
    <property type="entry name" value="Rhodopsin 7-helix transmembrane proteins"/>
    <property type="match status" value="1"/>
</dbReference>
<evidence type="ECO:0000256" key="1">
    <source>
        <dbReference type="ARBA" id="ARBA00004651"/>
    </source>
</evidence>
<proteinExistence type="predicted"/>
<feature type="non-terminal residue" evidence="12">
    <location>
        <position position="281"/>
    </location>
</feature>
<reference evidence="12 13" key="1">
    <citation type="journal article" date="2018" name="Sci. Rep.">
        <title>Comparative analysis of the Pocillopora damicornis genome highlights role of immune system in coral evolution.</title>
        <authorList>
            <person name="Cunning R."/>
            <person name="Bay R.A."/>
            <person name="Gillette P."/>
            <person name="Baker A.C."/>
            <person name="Traylor-Knowles N."/>
        </authorList>
    </citation>
    <scope>NUCLEOTIDE SEQUENCE [LARGE SCALE GENOMIC DNA]</scope>
    <source>
        <strain evidence="12">RSMAS</strain>
        <tissue evidence="12">Whole animal</tissue>
    </source>
</reference>
<feature type="transmembrane region" description="Helical" evidence="10">
    <location>
        <begin position="147"/>
        <end position="167"/>
    </location>
</feature>
<dbReference type="InterPro" id="IPR017452">
    <property type="entry name" value="GPCR_Rhodpsn_7TM"/>
</dbReference>
<keyword evidence="3 10" id="KW-0812">Transmembrane</keyword>
<sequence>MNISTASNSPSVDVRFYLFTQLATGISLLILSPITVISNLLLLLTIYKDPLKCFRTPASYLIIALGCVDFTTGLVIEPRFVAYRLASYLKWSLYPGRSYESLLRIGSSISTVGLNLSFLLVLALIWSQFLAITQPQRYRSAITTRRILVFVCVSMLYFTGFTLLQFIGVPRRSLLQIDLHFHATVITILLLVGSAILLRSLRRFAKESRQMKKRLETTYELETPQDTLDLSAAITIADEMLFIKVASDAFVYAWRLPYYRKSLKLVLTRARQQTGNEATEM</sequence>
<keyword evidence="9" id="KW-0807">Transducer</keyword>
<evidence type="ECO:0000256" key="8">
    <source>
        <dbReference type="ARBA" id="ARBA00023180"/>
    </source>
</evidence>
<comment type="subcellular location">
    <subcellularLocation>
        <location evidence="1">Cell membrane</location>
        <topology evidence="1">Multi-pass membrane protein</topology>
    </subcellularLocation>
</comment>
<evidence type="ECO:0000256" key="4">
    <source>
        <dbReference type="ARBA" id="ARBA00022989"/>
    </source>
</evidence>
<keyword evidence="4 10" id="KW-1133">Transmembrane helix</keyword>
<feature type="domain" description="G-protein coupled receptors family 1 profile" evidence="11">
    <location>
        <begin position="38"/>
        <end position="167"/>
    </location>
</feature>
<feature type="transmembrane region" description="Helical" evidence="10">
    <location>
        <begin position="179"/>
        <end position="201"/>
    </location>
</feature>
<dbReference type="EMBL" id="RCHS01000579">
    <property type="protein sequence ID" value="RMX57878.1"/>
    <property type="molecule type" value="Genomic_DNA"/>
</dbReference>
<dbReference type="PROSITE" id="PS50262">
    <property type="entry name" value="G_PROTEIN_RECEP_F1_2"/>
    <property type="match status" value="1"/>
</dbReference>
<dbReference type="AlphaFoldDB" id="A0A3M6UX32"/>
<evidence type="ECO:0000259" key="11">
    <source>
        <dbReference type="PROSITE" id="PS50262"/>
    </source>
</evidence>
<evidence type="ECO:0000256" key="9">
    <source>
        <dbReference type="ARBA" id="ARBA00023224"/>
    </source>
</evidence>
<dbReference type="PANTHER" id="PTHR24246:SF27">
    <property type="entry name" value="ADENOSINE RECEPTOR, ISOFORM A"/>
    <property type="match status" value="1"/>
</dbReference>
<dbReference type="GO" id="GO:0004930">
    <property type="term" value="F:G protein-coupled receptor activity"/>
    <property type="evidence" value="ECO:0007669"/>
    <property type="project" value="UniProtKB-KW"/>
</dbReference>
<dbReference type="PANTHER" id="PTHR24246">
    <property type="entry name" value="OLFACTORY RECEPTOR AND ADENOSINE RECEPTOR"/>
    <property type="match status" value="1"/>
</dbReference>
<dbReference type="GO" id="GO:0005886">
    <property type="term" value="C:plasma membrane"/>
    <property type="evidence" value="ECO:0007669"/>
    <property type="project" value="UniProtKB-SubCell"/>
</dbReference>
<evidence type="ECO:0000313" key="12">
    <source>
        <dbReference type="EMBL" id="RMX57878.1"/>
    </source>
</evidence>
<keyword evidence="7" id="KW-0675">Receptor</keyword>
<gene>
    <name evidence="12" type="ORF">pdam_00025570</name>
</gene>
<feature type="transmembrane region" description="Helical" evidence="10">
    <location>
        <begin position="58"/>
        <end position="82"/>
    </location>
</feature>
<dbReference type="CDD" id="cd00637">
    <property type="entry name" value="7tm_classA_rhodopsin-like"/>
    <property type="match status" value="1"/>
</dbReference>
<name>A0A3M6UX32_POCDA</name>
<dbReference type="SUPFAM" id="SSF81321">
    <property type="entry name" value="Family A G protein-coupled receptor-like"/>
    <property type="match status" value="1"/>
</dbReference>
<organism evidence="12 13">
    <name type="scientific">Pocillopora damicornis</name>
    <name type="common">Cauliflower coral</name>
    <name type="synonym">Millepora damicornis</name>
    <dbReference type="NCBI Taxonomy" id="46731"/>
    <lineage>
        <taxon>Eukaryota</taxon>
        <taxon>Metazoa</taxon>
        <taxon>Cnidaria</taxon>
        <taxon>Anthozoa</taxon>
        <taxon>Hexacorallia</taxon>
        <taxon>Scleractinia</taxon>
        <taxon>Astrocoeniina</taxon>
        <taxon>Pocilloporidae</taxon>
        <taxon>Pocillopora</taxon>
    </lineage>
</organism>
<dbReference type="Proteomes" id="UP000275408">
    <property type="component" value="Unassembled WGS sequence"/>
</dbReference>
<keyword evidence="8" id="KW-0325">Glycoprotein</keyword>
<evidence type="ECO:0000256" key="6">
    <source>
        <dbReference type="ARBA" id="ARBA00023136"/>
    </source>
</evidence>
<comment type="caution">
    <text evidence="12">The sequence shown here is derived from an EMBL/GenBank/DDBJ whole genome shotgun (WGS) entry which is preliminary data.</text>
</comment>
<evidence type="ECO:0000313" key="13">
    <source>
        <dbReference type="Proteomes" id="UP000275408"/>
    </source>
</evidence>
<feature type="transmembrane region" description="Helical" evidence="10">
    <location>
        <begin position="16"/>
        <end position="46"/>
    </location>
</feature>
<keyword evidence="5" id="KW-0297">G-protein coupled receptor</keyword>
<accession>A0A3M6UX32</accession>
<evidence type="ECO:0000256" key="7">
    <source>
        <dbReference type="ARBA" id="ARBA00023170"/>
    </source>
</evidence>
<evidence type="ECO:0000256" key="10">
    <source>
        <dbReference type="SAM" id="Phobius"/>
    </source>
</evidence>
<protein>
    <recommendedName>
        <fullName evidence="11">G-protein coupled receptors family 1 profile domain-containing protein</fullName>
    </recommendedName>
</protein>